<dbReference type="SUPFAM" id="SSF46785">
    <property type="entry name" value="Winged helix' DNA-binding domain"/>
    <property type="match status" value="1"/>
</dbReference>
<evidence type="ECO:0008006" key="3">
    <source>
        <dbReference type="Google" id="ProtNLM"/>
    </source>
</evidence>
<evidence type="ECO:0000313" key="1">
    <source>
        <dbReference type="EMBL" id="ACM58786.1"/>
    </source>
</evidence>
<proteinExistence type="predicted"/>
<dbReference type="InterPro" id="IPR055766">
    <property type="entry name" value="DUF7342"/>
</dbReference>
<reference evidence="1 2" key="1">
    <citation type="journal article" date="2016" name="Stand. Genomic Sci.">
        <title>Complete genome sequence of the Antarctic Halorubrum lacusprofundi type strain ACAM 34.</title>
        <authorList>
            <person name="Anderson I.J."/>
            <person name="DasSarma P."/>
            <person name="Lucas S."/>
            <person name="Copeland A."/>
            <person name="Lapidus A."/>
            <person name="Del Rio T.G."/>
            <person name="Tice H."/>
            <person name="Dalin E."/>
            <person name="Bruce D.C."/>
            <person name="Goodwin L."/>
            <person name="Pitluck S."/>
            <person name="Sims D."/>
            <person name="Brettin T.S."/>
            <person name="Detter J.C."/>
            <person name="Han C.S."/>
            <person name="Larimer F."/>
            <person name="Hauser L."/>
            <person name="Land M."/>
            <person name="Ivanova N."/>
            <person name="Richardson P."/>
            <person name="Cavicchioli R."/>
            <person name="DasSarma S."/>
            <person name="Woese C.R."/>
            <person name="Kyrpides N.C."/>
        </authorList>
    </citation>
    <scope>NUCLEOTIDE SEQUENCE [LARGE SCALE GENOMIC DNA]</scope>
    <source>
        <strain evidence="2">ATCC 49239 / DSM 5036 / JCM 8891 / ACAM 34</strain>
    </source>
</reference>
<sequence>MILHIVCVPMPDTPPPEPFDDVNEEVVEEWKQEMSPYTRVREIISHAYSPEPVAAIAERAHVSEKTARKHLNTLSDDGFVSTQPGDHGATLYSRSSESLVVEQATDILEELSVAELRERVSELRSTIRDFQEKYDAESPEELSVKAADETLTTQSVDHDQVDADLLEWKTTRRNLAFANAALSISSAQRFINDENVPNSKTSASP</sequence>
<name>B9LVS3_HALLT</name>
<gene>
    <name evidence="1" type="ordered locus">Hlac_3260</name>
</gene>
<protein>
    <recommendedName>
        <fullName evidence="3">Transcriptional regulator</fullName>
    </recommendedName>
</protein>
<dbReference type="Pfam" id="PF24033">
    <property type="entry name" value="DUF7342"/>
    <property type="match status" value="1"/>
</dbReference>
<keyword evidence="2" id="KW-1185">Reference proteome</keyword>
<accession>B9LVS3</accession>
<dbReference type="EMBL" id="CP001366">
    <property type="protein sequence ID" value="ACM58786.1"/>
    <property type="molecule type" value="Genomic_DNA"/>
</dbReference>
<dbReference type="Gene3D" id="1.10.10.10">
    <property type="entry name" value="Winged helix-like DNA-binding domain superfamily/Winged helix DNA-binding domain"/>
    <property type="match status" value="1"/>
</dbReference>
<dbReference type="InterPro" id="IPR036388">
    <property type="entry name" value="WH-like_DNA-bd_sf"/>
</dbReference>
<dbReference type="eggNOG" id="arCOG02775">
    <property type="taxonomic scope" value="Archaea"/>
</dbReference>
<dbReference type="InterPro" id="IPR036390">
    <property type="entry name" value="WH_DNA-bd_sf"/>
</dbReference>
<evidence type="ECO:0000313" key="2">
    <source>
        <dbReference type="Proteomes" id="UP000000740"/>
    </source>
</evidence>
<dbReference type="KEGG" id="hla:Hlac_3260"/>
<dbReference type="Proteomes" id="UP000000740">
    <property type="component" value="Chromosome 2"/>
</dbReference>
<dbReference type="HOGENOM" id="CLU_097789_2_0_2"/>
<organism evidence="1 2">
    <name type="scientific">Halorubrum lacusprofundi (strain ATCC 49239 / DSM 5036 / JCM 8891 / ACAM 34)</name>
    <dbReference type="NCBI Taxonomy" id="416348"/>
    <lineage>
        <taxon>Archaea</taxon>
        <taxon>Methanobacteriati</taxon>
        <taxon>Methanobacteriota</taxon>
        <taxon>Stenosarchaea group</taxon>
        <taxon>Halobacteria</taxon>
        <taxon>Halobacteriales</taxon>
        <taxon>Haloferacaceae</taxon>
        <taxon>Halorubrum</taxon>
    </lineage>
</organism>
<dbReference type="AlphaFoldDB" id="B9LVS3"/>